<dbReference type="Proteomes" id="UP000001495">
    <property type="component" value="Chromosome"/>
</dbReference>
<dbReference type="STRING" id="573064.Mefer_1127"/>
<reference evidence="2" key="1">
    <citation type="submission" date="2009-08" db="EMBL/GenBank/DDBJ databases">
        <title>Complete sequence of chromosome of Methanocaldococcus fervens AG86.</title>
        <authorList>
            <consortium name="US DOE Joint Genome Institute"/>
            <person name="Lucas S."/>
            <person name="Copeland A."/>
            <person name="Lapidus A."/>
            <person name="Glavina del Rio T."/>
            <person name="Tice H."/>
            <person name="Bruce D."/>
            <person name="Goodwin L."/>
            <person name="Pitluck S."/>
            <person name="Chertkov O."/>
            <person name="Detter J.C."/>
            <person name="Han C."/>
            <person name="Tapia R."/>
            <person name="Larimer F."/>
            <person name="Land M."/>
            <person name="Hauser L."/>
            <person name="Kyrpides N."/>
            <person name="Ovchinnikova G."/>
            <person name="Lupa-Sieprawska M."/>
            <person name="Whitman W.B."/>
        </authorList>
    </citation>
    <scope>NUCLEOTIDE SEQUENCE [LARGE SCALE GENOMIC DNA]</scope>
    <source>
        <strain evidence="2">AG86</strain>
    </source>
</reference>
<feature type="transmembrane region" description="Helical" evidence="1">
    <location>
        <begin position="103"/>
        <end position="123"/>
    </location>
</feature>
<accession>C7P8Q5</accession>
<keyword evidence="1" id="KW-0812">Transmembrane</keyword>
<keyword evidence="1" id="KW-0472">Membrane</keyword>
<keyword evidence="1" id="KW-1133">Transmembrane helix</keyword>
<protein>
    <recommendedName>
        <fullName evidence="4">DUF2178 domain-containing protein</fullName>
    </recommendedName>
</protein>
<gene>
    <name evidence="2" type="ordered locus">Mefer_1127</name>
</gene>
<evidence type="ECO:0000313" key="3">
    <source>
        <dbReference type="Proteomes" id="UP000001495"/>
    </source>
</evidence>
<evidence type="ECO:0008006" key="4">
    <source>
        <dbReference type="Google" id="ProtNLM"/>
    </source>
</evidence>
<sequence>MVVVVSRDMLRGISIIATLIVAGYVMGVASKLGDVLLFTATFLIATAVVSIIILTLGPMKKGDERMIKRSEEAALLSVRVCMFIGLFALAYSTMLGFEEMKMFFLGMSVPGMLWVLAYLVLVWRDVH</sequence>
<feature type="transmembrane region" description="Helical" evidence="1">
    <location>
        <begin position="35"/>
        <end position="56"/>
    </location>
</feature>
<proteinExistence type="predicted"/>
<keyword evidence="3" id="KW-1185">Reference proteome</keyword>
<feature type="transmembrane region" description="Helical" evidence="1">
    <location>
        <begin position="12"/>
        <end position="29"/>
    </location>
</feature>
<name>C7P8Q5_METFA</name>
<evidence type="ECO:0000313" key="2">
    <source>
        <dbReference type="EMBL" id="ACV24937.1"/>
    </source>
</evidence>
<dbReference type="KEGG" id="mfe:Mefer_1127"/>
<organism evidence="2 3">
    <name type="scientific">Methanocaldococcus fervens (strain DSM 4213 / JCM 15782 / AG86)</name>
    <name type="common">Methanococcus fervens</name>
    <dbReference type="NCBI Taxonomy" id="573064"/>
    <lineage>
        <taxon>Archaea</taxon>
        <taxon>Methanobacteriati</taxon>
        <taxon>Methanobacteriota</taxon>
        <taxon>Methanomada group</taxon>
        <taxon>Methanococci</taxon>
        <taxon>Methanococcales</taxon>
        <taxon>Methanocaldococcaceae</taxon>
        <taxon>Methanocaldococcus</taxon>
    </lineage>
</organism>
<dbReference type="AlphaFoldDB" id="C7P8Q5"/>
<feature type="transmembrane region" description="Helical" evidence="1">
    <location>
        <begin position="76"/>
        <end position="97"/>
    </location>
</feature>
<dbReference type="HOGENOM" id="CLU_1965548_0_0_2"/>
<evidence type="ECO:0000256" key="1">
    <source>
        <dbReference type="SAM" id="Phobius"/>
    </source>
</evidence>
<dbReference type="EMBL" id="CP001696">
    <property type="protein sequence ID" value="ACV24937.1"/>
    <property type="molecule type" value="Genomic_DNA"/>
</dbReference>